<dbReference type="InterPro" id="IPR023209">
    <property type="entry name" value="DAO"/>
</dbReference>
<sequence length="374" mass="41651">MPDSVVIVGAGVIGLTIAHQLLLDIQSQSSASKLKKLTFISRNYPNDEPLTHEYTSPWAGAHFRPFPHRPEAYETDKRESAYTRVTYKFFQKFAAEHPESTIEFMKGVDWLAKPTSEYLGLGPGLSKDSLVDLRTLSKPELPPGVEYGCEYLTWCLNAPEYLKFLQAQVEQLCLRLRIPLEFSRLNLTSLQDIEKWFGGTNVVFNASGTGLLYSGGYDPKSFSIRGQTLLLNVPNPNSIRYAHATITHQGNDGSWTFVIKRPASNGKPQYILGGTKQLDDDLIVPREADTQALLSRARKLFPDLLFPDGSFDIVRVNVGFRPARQAGSRVELEASPENGLKIVHAYGFGGMGYEVSVGAAQHAIRLYKSRPSRL</sequence>
<feature type="binding site" evidence="6">
    <location>
        <position position="243"/>
    </location>
    <ligand>
        <name>D-dopa</name>
        <dbReference type="ChEBI" id="CHEBI:149689"/>
    </ligand>
</feature>
<dbReference type="OrthoDB" id="2015447at2759"/>
<reference evidence="8 9" key="1">
    <citation type="submission" date="2020-06" db="EMBL/GenBank/DDBJ databases">
        <title>The yeast mating-type switching endonuclease HO is a domesticated member of an unorthodox homing genetic element family.</title>
        <authorList>
            <person name="Coughlan A.Y."/>
            <person name="Lombardi L."/>
            <person name="Braun-Galleani S."/>
            <person name="Martos A.R."/>
            <person name="Galeote V."/>
            <person name="Bigey F."/>
            <person name="Dequin S."/>
            <person name="Byrne K.P."/>
            <person name="Wolfe K.H."/>
        </authorList>
    </citation>
    <scope>NUCLEOTIDE SEQUENCE [LARGE SCALE GENOMIC DNA]</scope>
    <source>
        <strain evidence="8 9">CBS764</strain>
    </source>
</reference>
<comment type="cofactor">
    <cofactor evidence="1 6">
        <name>FAD</name>
        <dbReference type="ChEBI" id="CHEBI:57692"/>
    </cofactor>
</comment>
<organism evidence="8 9">
    <name type="scientific">Torulaspora globosa</name>
    <dbReference type="NCBI Taxonomy" id="48254"/>
    <lineage>
        <taxon>Eukaryota</taxon>
        <taxon>Fungi</taxon>
        <taxon>Dikarya</taxon>
        <taxon>Ascomycota</taxon>
        <taxon>Saccharomycotina</taxon>
        <taxon>Saccharomycetes</taxon>
        <taxon>Saccharomycetales</taxon>
        <taxon>Saccharomycetaceae</taxon>
        <taxon>Torulaspora</taxon>
    </lineage>
</organism>
<dbReference type="RefSeq" id="XP_037138442.1">
    <property type="nucleotide sequence ID" value="XM_037282547.1"/>
</dbReference>
<evidence type="ECO:0000256" key="2">
    <source>
        <dbReference type="ARBA" id="ARBA00006730"/>
    </source>
</evidence>
<dbReference type="SUPFAM" id="SSF54373">
    <property type="entry name" value="FAD-linked reductases, C-terminal domain"/>
    <property type="match status" value="1"/>
</dbReference>
<dbReference type="Proteomes" id="UP000515788">
    <property type="component" value="Chromosome 2"/>
</dbReference>
<dbReference type="GO" id="GO:0071949">
    <property type="term" value="F:FAD binding"/>
    <property type="evidence" value="ECO:0007669"/>
    <property type="project" value="InterPro"/>
</dbReference>
<dbReference type="InterPro" id="IPR006181">
    <property type="entry name" value="D-amino_acid_oxidase_CS"/>
</dbReference>
<dbReference type="AlphaFoldDB" id="A0A7G3ZE31"/>
<evidence type="ECO:0000256" key="1">
    <source>
        <dbReference type="ARBA" id="ARBA00001974"/>
    </source>
</evidence>
<protein>
    <recommendedName>
        <fullName evidence="7">FAD dependent oxidoreductase domain-containing protein</fullName>
    </recommendedName>
</protein>
<keyword evidence="3" id="KW-0285">Flavoprotein</keyword>
<dbReference type="Gene3D" id="3.30.9.10">
    <property type="entry name" value="D-Amino Acid Oxidase, subunit A, domain 2"/>
    <property type="match status" value="1"/>
</dbReference>
<dbReference type="GO" id="GO:0003884">
    <property type="term" value="F:D-amino-acid oxidase activity"/>
    <property type="evidence" value="ECO:0007669"/>
    <property type="project" value="InterPro"/>
</dbReference>
<dbReference type="PANTHER" id="PTHR11530:SF26">
    <property type="entry name" value="FAD DEPENDENT OXIDOREDUCTASE SUPERFAMILY (AFU_ORTHOLOGUE AFUA_5G13940)"/>
    <property type="match status" value="1"/>
</dbReference>
<feature type="binding site" evidence="6">
    <location>
        <position position="321"/>
    </location>
    <ligand>
        <name>D-dopa</name>
        <dbReference type="ChEBI" id="CHEBI:149689"/>
    </ligand>
</feature>
<feature type="domain" description="FAD dependent oxidoreductase" evidence="7">
    <location>
        <begin position="5"/>
        <end position="364"/>
    </location>
</feature>
<dbReference type="PANTHER" id="PTHR11530">
    <property type="entry name" value="D-AMINO ACID OXIDASE"/>
    <property type="match status" value="1"/>
</dbReference>
<name>A0A7G3ZE31_9SACH</name>
<dbReference type="PROSITE" id="PS00677">
    <property type="entry name" value="DAO"/>
    <property type="match status" value="1"/>
</dbReference>
<dbReference type="SUPFAM" id="SSF51971">
    <property type="entry name" value="Nucleotide-binding domain"/>
    <property type="match status" value="1"/>
</dbReference>
<dbReference type="Pfam" id="PF01266">
    <property type="entry name" value="DAO"/>
    <property type="match status" value="1"/>
</dbReference>
<evidence type="ECO:0000256" key="3">
    <source>
        <dbReference type="ARBA" id="ARBA00022630"/>
    </source>
</evidence>
<feature type="binding site" evidence="6">
    <location>
        <position position="350"/>
    </location>
    <ligand>
        <name>D-dopa</name>
        <dbReference type="ChEBI" id="CHEBI:149689"/>
    </ligand>
</feature>
<proteinExistence type="inferred from homology"/>
<dbReference type="EMBL" id="CP059247">
    <property type="protein sequence ID" value="QLL31767.1"/>
    <property type="molecule type" value="Genomic_DNA"/>
</dbReference>
<dbReference type="InterPro" id="IPR006076">
    <property type="entry name" value="FAD-dep_OxRdtase"/>
</dbReference>
<evidence type="ECO:0000256" key="5">
    <source>
        <dbReference type="ARBA" id="ARBA00023002"/>
    </source>
</evidence>
<keyword evidence="4 6" id="KW-0274">FAD</keyword>
<dbReference type="GO" id="GO:0005737">
    <property type="term" value="C:cytoplasm"/>
    <property type="evidence" value="ECO:0007669"/>
    <property type="project" value="TreeGrafter"/>
</dbReference>
<dbReference type="GeneID" id="59324886"/>
<evidence type="ECO:0000259" key="7">
    <source>
        <dbReference type="Pfam" id="PF01266"/>
    </source>
</evidence>
<keyword evidence="9" id="KW-1185">Reference proteome</keyword>
<dbReference type="GO" id="GO:0019478">
    <property type="term" value="P:D-amino acid catabolic process"/>
    <property type="evidence" value="ECO:0007669"/>
    <property type="project" value="TreeGrafter"/>
</dbReference>
<evidence type="ECO:0000313" key="8">
    <source>
        <dbReference type="EMBL" id="QLL31767.1"/>
    </source>
</evidence>
<dbReference type="Gene3D" id="3.40.50.720">
    <property type="entry name" value="NAD(P)-binding Rossmann-like Domain"/>
    <property type="match status" value="1"/>
</dbReference>
<keyword evidence="5" id="KW-0560">Oxidoreductase</keyword>
<comment type="similarity">
    <text evidence="2">Belongs to the DAMOX/DASOX family.</text>
</comment>
<feature type="binding site" evidence="6">
    <location>
        <begin position="55"/>
        <end position="56"/>
    </location>
    <ligand>
        <name>FAD</name>
        <dbReference type="ChEBI" id="CHEBI:57692"/>
    </ligand>
</feature>
<evidence type="ECO:0000256" key="4">
    <source>
        <dbReference type="ARBA" id="ARBA00022827"/>
    </source>
</evidence>
<evidence type="ECO:0000313" key="9">
    <source>
        <dbReference type="Proteomes" id="UP000515788"/>
    </source>
</evidence>
<gene>
    <name evidence="8" type="ORF">HG536_0B06350</name>
</gene>
<dbReference type="PIRSF" id="PIRSF000189">
    <property type="entry name" value="D-aa_oxidase"/>
    <property type="match status" value="1"/>
</dbReference>
<evidence type="ECO:0000256" key="6">
    <source>
        <dbReference type="PIRSR" id="PIRSR000189-1"/>
    </source>
</evidence>
<dbReference type="KEGG" id="tgb:HG536_0B06350"/>
<accession>A0A7G3ZE31</accession>